<proteinExistence type="predicted"/>
<dbReference type="AlphaFoldDB" id="A0A3P6FDH3"/>
<protein>
    <submittedName>
        <fullName evidence="1">Uncharacterized protein</fullName>
    </submittedName>
</protein>
<evidence type="ECO:0000313" key="1">
    <source>
        <dbReference type="EMBL" id="VDD45614.1"/>
    </source>
</evidence>
<sequence>MPIIGHLHLLLSSLIHKSFQKISSNYVANEIFKSHDVNISSRGLPPIDESLFFRFFRFLLRSTWRLLEVHEEAHRRQASWTASNRAVKNHPCGGVREVLL</sequence>
<organism evidence="1">
    <name type="scientific">Brassica oleracea</name>
    <name type="common">Wild cabbage</name>
    <dbReference type="NCBI Taxonomy" id="3712"/>
    <lineage>
        <taxon>Eukaryota</taxon>
        <taxon>Viridiplantae</taxon>
        <taxon>Streptophyta</taxon>
        <taxon>Embryophyta</taxon>
        <taxon>Tracheophyta</taxon>
        <taxon>Spermatophyta</taxon>
        <taxon>Magnoliopsida</taxon>
        <taxon>eudicotyledons</taxon>
        <taxon>Gunneridae</taxon>
        <taxon>Pentapetalae</taxon>
        <taxon>rosids</taxon>
        <taxon>malvids</taxon>
        <taxon>Brassicales</taxon>
        <taxon>Brassicaceae</taxon>
        <taxon>Brassiceae</taxon>
        <taxon>Brassica</taxon>
    </lineage>
</organism>
<gene>
    <name evidence="1" type="ORF">BOLC5T33161H</name>
</gene>
<reference evidence="1" key="1">
    <citation type="submission" date="2018-11" db="EMBL/GenBank/DDBJ databases">
        <authorList>
            <consortium name="Genoscope - CEA"/>
            <person name="William W."/>
        </authorList>
    </citation>
    <scope>NUCLEOTIDE SEQUENCE</scope>
</reference>
<dbReference type="EMBL" id="LR031877">
    <property type="protein sequence ID" value="VDD45614.1"/>
    <property type="molecule type" value="Genomic_DNA"/>
</dbReference>
<accession>A0A3P6FDH3</accession>
<name>A0A3P6FDH3_BRAOL</name>